<sequence length="76" mass="8859">FDLSFPHNNHTFSSVHLYIFFFSSLPMNMLLNLRNINVYLLSILTALLVTKIPLKMSLLVIMTAESRDTIEYLSFF</sequence>
<name>A0AAD7ZWZ6_DIPPU</name>
<reference evidence="2" key="1">
    <citation type="journal article" date="2023" name="IScience">
        <title>Live-bearing cockroach genome reveals convergent evolutionary mechanisms linked to viviparity in insects and beyond.</title>
        <authorList>
            <person name="Fouks B."/>
            <person name="Harrison M.C."/>
            <person name="Mikhailova A.A."/>
            <person name="Marchal E."/>
            <person name="English S."/>
            <person name="Carruthers M."/>
            <person name="Jennings E.C."/>
            <person name="Chiamaka E.L."/>
            <person name="Frigard R.A."/>
            <person name="Pippel M."/>
            <person name="Attardo G.M."/>
            <person name="Benoit J.B."/>
            <person name="Bornberg-Bauer E."/>
            <person name="Tobe S.S."/>
        </authorList>
    </citation>
    <scope>NUCLEOTIDE SEQUENCE</scope>
    <source>
        <strain evidence="2">Stay&amp;Tobe</strain>
    </source>
</reference>
<reference evidence="2" key="2">
    <citation type="submission" date="2023-05" db="EMBL/GenBank/DDBJ databases">
        <authorList>
            <person name="Fouks B."/>
        </authorList>
    </citation>
    <scope>NUCLEOTIDE SEQUENCE</scope>
    <source>
        <strain evidence="2">Stay&amp;Tobe</strain>
        <tissue evidence="2">Testes</tissue>
    </source>
</reference>
<feature type="transmembrane region" description="Helical" evidence="1">
    <location>
        <begin position="12"/>
        <end position="31"/>
    </location>
</feature>
<keyword evidence="1" id="KW-0472">Membrane</keyword>
<keyword evidence="1" id="KW-0812">Transmembrane</keyword>
<feature type="transmembrane region" description="Helical" evidence="1">
    <location>
        <begin position="38"/>
        <end position="64"/>
    </location>
</feature>
<dbReference type="Proteomes" id="UP001233999">
    <property type="component" value="Unassembled WGS sequence"/>
</dbReference>
<evidence type="ECO:0000313" key="3">
    <source>
        <dbReference type="Proteomes" id="UP001233999"/>
    </source>
</evidence>
<dbReference type="EMBL" id="JASPKZ010005677">
    <property type="protein sequence ID" value="KAJ9588485.1"/>
    <property type="molecule type" value="Genomic_DNA"/>
</dbReference>
<evidence type="ECO:0000256" key="1">
    <source>
        <dbReference type="SAM" id="Phobius"/>
    </source>
</evidence>
<comment type="caution">
    <text evidence="2">The sequence shown here is derived from an EMBL/GenBank/DDBJ whole genome shotgun (WGS) entry which is preliminary data.</text>
</comment>
<feature type="non-terminal residue" evidence="2">
    <location>
        <position position="1"/>
    </location>
</feature>
<accession>A0AAD7ZWZ6</accession>
<organism evidence="2 3">
    <name type="scientific">Diploptera punctata</name>
    <name type="common">Pacific beetle cockroach</name>
    <dbReference type="NCBI Taxonomy" id="6984"/>
    <lineage>
        <taxon>Eukaryota</taxon>
        <taxon>Metazoa</taxon>
        <taxon>Ecdysozoa</taxon>
        <taxon>Arthropoda</taxon>
        <taxon>Hexapoda</taxon>
        <taxon>Insecta</taxon>
        <taxon>Pterygota</taxon>
        <taxon>Neoptera</taxon>
        <taxon>Polyneoptera</taxon>
        <taxon>Dictyoptera</taxon>
        <taxon>Blattodea</taxon>
        <taxon>Blaberoidea</taxon>
        <taxon>Blaberidae</taxon>
        <taxon>Diplopterinae</taxon>
        <taxon>Diploptera</taxon>
    </lineage>
</organism>
<gene>
    <name evidence="2" type="ORF">L9F63_018141</name>
</gene>
<dbReference type="AlphaFoldDB" id="A0AAD7ZWZ6"/>
<feature type="non-terminal residue" evidence="2">
    <location>
        <position position="76"/>
    </location>
</feature>
<keyword evidence="3" id="KW-1185">Reference proteome</keyword>
<protein>
    <submittedName>
        <fullName evidence="2">Uncharacterized protein</fullName>
    </submittedName>
</protein>
<evidence type="ECO:0000313" key="2">
    <source>
        <dbReference type="EMBL" id="KAJ9588485.1"/>
    </source>
</evidence>
<keyword evidence="1" id="KW-1133">Transmembrane helix</keyword>
<proteinExistence type="predicted"/>